<sequence>MIRLNPSERDAAELLVPLTRDSRAPSLRTCGQRGWVEDLTGPWSEAMLGGARPQHGGAWVSAGLRSLCCPNALYRQRKTQPTQGQ</sequence>
<protein>
    <submittedName>
        <fullName evidence="1">Uncharacterized protein</fullName>
    </submittedName>
</protein>
<evidence type="ECO:0000313" key="1">
    <source>
        <dbReference type="EMBL" id="KAJ8359668.1"/>
    </source>
</evidence>
<gene>
    <name evidence="1" type="ORF">SKAU_G00161930</name>
</gene>
<evidence type="ECO:0000313" key="2">
    <source>
        <dbReference type="Proteomes" id="UP001152622"/>
    </source>
</evidence>
<dbReference type="AlphaFoldDB" id="A0A9Q1FIV5"/>
<organism evidence="1 2">
    <name type="scientific">Synaphobranchus kaupii</name>
    <name type="common">Kaup's arrowtooth eel</name>
    <dbReference type="NCBI Taxonomy" id="118154"/>
    <lineage>
        <taxon>Eukaryota</taxon>
        <taxon>Metazoa</taxon>
        <taxon>Chordata</taxon>
        <taxon>Craniata</taxon>
        <taxon>Vertebrata</taxon>
        <taxon>Euteleostomi</taxon>
        <taxon>Actinopterygii</taxon>
        <taxon>Neopterygii</taxon>
        <taxon>Teleostei</taxon>
        <taxon>Anguilliformes</taxon>
        <taxon>Synaphobranchidae</taxon>
        <taxon>Synaphobranchus</taxon>
    </lineage>
</organism>
<reference evidence="1" key="1">
    <citation type="journal article" date="2023" name="Science">
        <title>Genome structures resolve the early diversification of teleost fishes.</title>
        <authorList>
            <person name="Parey E."/>
            <person name="Louis A."/>
            <person name="Montfort J."/>
            <person name="Bouchez O."/>
            <person name="Roques C."/>
            <person name="Iampietro C."/>
            <person name="Lluch J."/>
            <person name="Castinel A."/>
            <person name="Donnadieu C."/>
            <person name="Desvignes T."/>
            <person name="Floi Bucao C."/>
            <person name="Jouanno E."/>
            <person name="Wen M."/>
            <person name="Mejri S."/>
            <person name="Dirks R."/>
            <person name="Jansen H."/>
            <person name="Henkel C."/>
            <person name="Chen W.J."/>
            <person name="Zahm M."/>
            <person name="Cabau C."/>
            <person name="Klopp C."/>
            <person name="Thompson A.W."/>
            <person name="Robinson-Rechavi M."/>
            <person name="Braasch I."/>
            <person name="Lecointre G."/>
            <person name="Bobe J."/>
            <person name="Postlethwait J.H."/>
            <person name="Berthelot C."/>
            <person name="Roest Crollius H."/>
            <person name="Guiguen Y."/>
        </authorList>
    </citation>
    <scope>NUCLEOTIDE SEQUENCE</scope>
    <source>
        <strain evidence="1">WJC10195</strain>
    </source>
</reference>
<name>A0A9Q1FIV5_SYNKA</name>
<accession>A0A9Q1FIV5</accession>
<dbReference type="EMBL" id="JAINUF010000005">
    <property type="protein sequence ID" value="KAJ8359668.1"/>
    <property type="molecule type" value="Genomic_DNA"/>
</dbReference>
<dbReference type="Proteomes" id="UP001152622">
    <property type="component" value="Chromosome 5"/>
</dbReference>
<comment type="caution">
    <text evidence="1">The sequence shown here is derived from an EMBL/GenBank/DDBJ whole genome shotgun (WGS) entry which is preliminary data.</text>
</comment>
<keyword evidence="2" id="KW-1185">Reference proteome</keyword>
<proteinExistence type="predicted"/>